<dbReference type="Gene3D" id="1.10.260.40">
    <property type="entry name" value="lambda repressor-like DNA-binding domains"/>
    <property type="match status" value="1"/>
</dbReference>
<feature type="compositionally biased region" description="Basic and acidic residues" evidence="1">
    <location>
        <begin position="124"/>
        <end position="160"/>
    </location>
</feature>
<keyword evidence="2" id="KW-1133">Transmembrane helix</keyword>
<feature type="compositionally biased region" description="Low complexity" evidence="1">
    <location>
        <begin position="271"/>
        <end position="280"/>
    </location>
</feature>
<dbReference type="Proteomes" id="UP001348265">
    <property type="component" value="Unassembled WGS sequence"/>
</dbReference>
<organism evidence="4 5">
    <name type="scientific">Streptomyces chrestomyceticus</name>
    <dbReference type="NCBI Taxonomy" id="68185"/>
    <lineage>
        <taxon>Bacteria</taxon>
        <taxon>Bacillati</taxon>
        <taxon>Actinomycetota</taxon>
        <taxon>Actinomycetes</taxon>
        <taxon>Kitasatosporales</taxon>
        <taxon>Streptomycetaceae</taxon>
        <taxon>Streptomyces</taxon>
    </lineage>
</organism>
<feature type="region of interest" description="Disordered" evidence="1">
    <location>
        <begin position="112"/>
        <end position="300"/>
    </location>
</feature>
<name>A0ABU7WNP5_9ACTN</name>
<dbReference type="CDD" id="cd00093">
    <property type="entry name" value="HTH_XRE"/>
    <property type="match status" value="1"/>
</dbReference>
<sequence length="468" mass="47842">MPRWRALPEELDPQVKEFAGQLRRLVERSGLSVAAVADRTGYSKTSWERYLNGRLLPPQRAVIALAEATGTHTGHLTTLWELAERAWSRSEMRHDVTMEAVRVAQARAALGEFGPAPGKPAKSRTKEKLKEKAKGKAEGKGAEEAEAGRKAGEREGRGAERSAAAAPAPAAPRRGDELPSPADFPDFAASSAAAAPPATAPPSAAPPPTAPDAAAPPKPAAGAPDTDAPDRPDKVVWPRLAGYPDAAPVAPQPRHEAPTYDKVPYDVPRQDAGGRTAGADAARHPGGPVPPARSGPDDTDRQLRRRRVTMFLAGVVGALLVIAAAVLLLDIGGGEDDKQAGPAPSASPSKKPVLPAGVKCAGADCAGKDPEAMGCGGRNAVSPSRGFAGSSLIEVRYSKVCGAAWARITGAAPGDQASISSAGRTEKAAAGQDGDAYTAMVPVSGDPAEVTACGTTTAGGKGCAKSVA</sequence>
<gene>
    <name evidence="4" type="ORF">RB636_05500</name>
</gene>
<dbReference type="RefSeq" id="WP_331785565.1">
    <property type="nucleotide sequence ID" value="NZ_JAVFKM010000002.1"/>
</dbReference>
<dbReference type="InterPro" id="IPR021224">
    <property type="entry name" value="DUF2690"/>
</dbReference>
<dbReference type="PROSITE" id="PS50943">
    <property type="entry name" value="HTH_CROC1"/>
    <property type="match status" value="1"/>
</dbReference>
<reference evidence="4 5" key="1">
    <citation type="submission" date="2023-08" db="EMBL/GenBank/DDBJ databases">
        <authorList>
            <person name="Sharma P."/>
            <person name="Verma V."/>
            <person name="Mohan M.K."/>
            <person name="Dubey A.K."/>
        </authorList>
    </citation>
    <scope>NUCLEOTIDE SEQUENCE [LARGE SCALE GENOMIC DNA]</scope>
    <source>
        <strain evidence="4 5">ADP4</strain>
    </source>
</reference>
<comment type="caution">
    <text evidence="4">The sequence shown here is derived from an EMBL/GenBank/DDBJ whole genome shotgun (WGS) entry which is preliminary data.</text>
</comment>
<feature type="transmembrane region" description="Helical" evidence="2">
    <location>
        <begin position="308"/>
        <end position="329"/>
    </location>
</feature>
<dbReference type="Pfam" id="PF10901">
    <property type="entry name" value="DUF2690"/>
    <property type="match status" value="1"/>
</dbReference>
<keyword evidence="5" id="KW-1185">Reference proteome</keyword>
<dbReference type="SMART" id="SM00530">
    <property type="entry name" value="HTH_XRE"/>
    <property type="match status" value="1"/>
</dbReference>
<dbReference type="InterPro" id="IPR001387">
    <property type="entry name" value="Cro/C1-type_HTH"/>
</dbReference>
<dbReference type="SUPFAM" id="SSF47413">
    <property type="entry name" value="lambda repressor-like DNA-binding domains"/>
    <property type="match status" value="1"/>
</dbReference>
<feature type="compositionally biased region" description="Low complexity" evidence="1">
    <location>
        <begin position="179"/>
        <end position="197"/>
    </location>
</feature>
<keyword evidence="2" id="KW-0812">Transmembrane</keyword>
<feature type="compositionally biased region" description="Low complexity" evidence="1">
    <location>
        <begin position="161"/>
        <end position="172"/>
    </location>
</feature>
<evidence type="ECO:0000256" key="2">
    <source>
        <dbReference type="SAM" id="Phobius"/>
    </source>
</evidence>
<feature type="domain" description="HTH cro/C1-type" evidence="3">
    <location>
        <begin position="22"/>
        <end position="76"/>
    </location>
</feature>
<accession>A0ABU7WNP5</accession>
<feature type="compositionally biased region" description="Pro residues" evidence="1">
    <location>
        <begin position="198"/>
        <end position="219"/>
    </location>
</feature>
<protein>
    <submittedName>
        <fullName evidence="4">DUF2690 domain-containing protein</fullName>
    </submittedName>
</protein>
<dbReference type="InterPro" id="IPR010982">
    <property type="entry name" value="Lambda_DNA-bd_dom_sf"/>
</dbReference>
<evidence type="ECO:0000313" key="4">
    <source>
        <dbReference type="EMBL" id="MEF3112659.1"/>
    </source>
</evidence>
<evidence type="ECO:0000313" key="5">
    <source>
        <dbReference type="Proteomes" id="UP001348265"/>
    </source>
</evidence>
<evidence type="ECO:0000256" key="1">
    <source>
        <dbReference type="SAM" id="MobiDB-lite"/>
    </source>
</evidence>
<dbReference type="EMBL" id="JAVFKM010000002">
    <property type="protein sequence ID" value="MEF3112659.1"/>
    <property type="molecule type" value="Genomic_DNA"/>
</dbReference>
<keyword evidence="2" id="KW-0472">Membrane</keyword>
<evidence type="ECO:0000259" key="3">
    <source>
        <dbReference type="PROSITE" id="PS50943"/>
    </source>
</evidence>
<dbReference type="Pfam" id="PF13560">
    <property type="entry name" value="HTH_31"/>
    <property type="match status" value="1"/>
</dbReference>
<proteinExistence type="predicted"/>